<dbReference type="GO" id="GO:0016614">
    <property type="term" value="F:oxidoreductase activity, acting on CH-OH group of donors"/>
    <property type="evidence" value="ECO:0007669"/>
    <property type="project" value="UniProtKB-ARBA"/>
</dbReference>
<dbReference type="InterPro" id="IPR020904">
    <property type="entry name" value="Sc_DH/Rdtase_CS"/>
</dbReference>
<gene>
    <name evidence="4" type="ORF">BS329_36475</name>
</gene>
<dbReference type="FunFam" id="3.40.50.720:FF:000084">
    <property type="entry name" value="Short-chain dehydrogenase reductase"/>
    <property type="match status" value="1"/>
</dbReference>
<dbReference type="RefSeq" id="WP_076167473.1">
    <property type="nucleotide sequence ID" value="NZ_JBEZVB010000031.1"/>
</dbReference>
<name>A0A1R0KG78_9PSEU</name>
<dbReference type="Gene3D" id="3.40.50.720">
    <property type="entry name" value="NAD(P)-binding Rossmann-like Domain"/>
    <property type="match status" value="1"/>
</dbReference>
<accession>A0A1R0KG78</accession>
<evidence type="ECO:0000256" key="1">
    <source>
        <dbReference type="ARBA" id="ARBA00006484"/>
    </source>
</evidence>
<evidence type="ECO:0000256" key="2">
    <source>
        <dbReference type="ARBA" id="ARBA00023002"/>
    </source>
</evidence>
<dbReference type="InterPro" id="IPR002347">
    <property type="entry name" value="SDR_fam"/>
</dbReference>
<evidence type="ECO:0000313" key="4">
    <source>
        <dbReference type="EMBL" id="OLZ44566.1"/>
    </source>
</evidence>
<dbReference type="SUPFAM" id="SSF51735">
    <property type="entry name" value="NAD(P)-binding Rossmann-fold domains"/>
    <property type="match status" value="1"/>
</dbReference>
<evidence type="ECO:0000256" key="3">
    <source>
        <dbReference type="SAM" id="MobiDB-lite"/>
    </source>
</evidence>
<dbReference type="PANTHER" id="PTHR48107:SF16">
    <property type="entry name" value="NADPH-DEPENDENT ALDEHYDE REDUCTASE 1, CHLOROPLASTIC"/>
    <property type="match status" value="1"/>
</dbReference>
<proteinExistence type="inferred from homology"/>
<dbReference type="Pfam" id="PF13561">
    <property type="entry name" value="adh_short_C2"/>
    <property type="match status" value="1"/>
</dbReference>
<dbReference type="PRINTS" id="PR00080">
    <property type="entry name" value="SDRFAMILY"/>
</dbReference>
<dbReference type="PANTHER" id="PTHR48107">
    <property type="entry name" value="NADPH-DEPENDENT ALDEHYDE REDUCTASE-LIKE PROTEIN, CHLOROPLASTIC-RELATED"/>
    <property type="match status" value="1"/>
</dbReference>
<dbReference type="STRING" id="76021.BS329_36475"/>
<dbReference type="AlphaFoldDB" id="A0A1R0KG78"/>
<dbReference type="PROSITE" id="PS00061">
    <property type="entry name" value="ADH_SHORT"/>
    <property type="match status" value="1"/>
</dbReference>
<dbReference type="InterPro" id="IPR036291">
    <property type="entry name" value="NAD(P)-bd_dom_sf"/>
</dbReference>
<dbReference type="EMBL" id="MQUQ01000025">
    <property type="protein sequence ID" value="OLZ44566.1"/>
    <property type="molecule type" value="Genomic_DNA"/>
</dbReference>
<reference evidence="4 5" key="1">
    <citation type="submission" date="2016-01" db="EMBL/GenBank/DDBJ databases">
        <title>Amycolatopsis coloradensis genome sequencing and assembly.</title>
        <authorList>
            <person name="Mayilraj S."/>
        </authorList>
    </citation>
    <scope>NUCLEOTIDE SEQUENCE [LARGE SCALE GENOMIC DNA]</scope>
    <source>
        <strain evidence="4 5">DSM 44225</strain>
    </source>
</reference>
<protein>
    <submittedName>
        <fullName evidence="4">NAD(P)-dependent oxidoreductase</fullName>
    </submittedName>
</protein>
<sequence length="284" mass="30653">MADRLRPPQQQDPPGVTSKMDPPPRDSMEDYEGRDLLAGKRALITGGDSGIGRAVAIAFAKEGADVAIAYLNEHEDAKYTEERVRAEGRECLLLPGDLAEAAQCREIVDRTVGELGGLDILVNNVATQWPVDSPEDLTDEQWTHTFDVNIHSYFRVTGAALPHLEKGSVIINTGSVNGLRGNKSLIDYSATKGAVHAWTYAMAQALADRGVRINCVAPGPVWTPLIPSTFPPEKVEKFGLQVPFERAAHPDDLAPSYVFLASNRLSSYYSGEVIAALGGETTPG</sequence>
<dbReference type="OrthoDB" id="9809287at2"/>
<comment type="similarity">
    <text evidence="1">Belongs to the short-chain dehydrogenases/reductases (SDR) family.</text>
</comment>
<dbReference type="Proteomes" id="UP000187486">
    <property type="component" value="Unassembled WGS sequence"/>
</dbReference>
<keyword evidence="5" id="KW-1185">Reference proteome</keyword>
<organism evidence="4 5">
    <name type="scientific">Amycolatopsis coloradensis</name>
    <dbReference type="NCBI Taxonomy" id="76021"/>
    <lineage>
        <taxon>Bacteria</taxon>
        <taxon>Bacillati</taxon>
        <taxon>Actinomycetota</taxon>
        <taxon>Actinomycetes</taxon>
        <taxon>Pseudonocardiales</taxon>
        <taxon>Pseudonocardiaceae</taxon>
        <taxon>Amycolatopsis</taxon>
    </lineage>
</organism>
<feature type="region of interest" description="Disordered" evidence="3">
    <location>
        <begin position="1"/>
        <end position="30"/>
    </location>
</feature>
<dbReference type="PRINTS" id="PR00081">
    <property type="entry name" value="GDHRDH"/>
</dbReference>
<evidence type="ECO:0000313" key="5">
    <source>
        <dbReference type="Proteomes" id="UP000187486"/>
    </source>
</evidence>
<keyword evidence="2" id="KW-0560">Oxidoreductase</keyword>
<comment type="caution">
    <text evidence="4">The sequence shown here is derived from an EMBL/GenBank/DDBJ whole genome shotgun (WGS) entry which is preliminary data.</text>
</comment>